<dbReference type="InterPro" id="IPR032687">
    <property type="entry name" value="AraC-type_N"/>
</dbReference>
<comment type="caution">
    <text evidence="6">The sequence shown here is derived from an EMBL/GenBank/DDBJ whole genome shotgun (WGS) entry which is preliminary data.</text>
</comment>
<dbReference type="PANTHER" id="PTHR47894">
    <property type="entry name" value="HTH-TYPE TRANSCRIPTIONAL REGULATOR GADX"/>
    <property type="match status" value="1"/>
</dbReference>
<evidence type="ECO:0000256" key="3">
    <source>
        <dbReference type="ARBA" id="ARBA00023163"/>
    </source>
</evidence>
<dbReference type="PROSITE" id="PS01124">
    <property type="entry name" value="HTH_ARAC_FAMILY_2"/>
    <property type="match status" value="1"/>
</dbReference>
<dbReference type="RefSeq" id="WP_224121063.1">
    <property type="nucleotide sequence ID" value="NZ_JAIQZJ010000001.1"/>
</dbReference>
<gene>
    <name evidence="6" type="ORF">K8U61_00845</name>
</gene>
<keyword evidence="1" id="KW-0805">Transcription regulation</keyword>
<evidence type="ECO:0000313" key="7">
    <source>
        <dbReference type="Proteomes" id="UP000780875"/>
    </source>
</evidence>
<dbReference type="InterPro" id="IPR018060">
    <property type="entry name" value="HTH_AraC"/>
</dbReference>
<feature type="compositionally biased region" description="Basic residues" evidence="4">
    <location>
        <begin position="303"/>
        <end position="313"/>
    </location>
</feature>
<keyword evidence="7" id="KW-1185">Reference proteome</keyword>
<dbReference type="EMBL" id="JAIQZJ010000001">
    <property type="protein sequence ID" value="MBZ5736689.1"/>
    <property type="molecule type" value="Genomic_DNA"/>
</dbReference>
<evidence type="ECO:0000256" key="1">
    <source>
        <dbReference type="ARBA" id="ARBA00023015"/>
    </source>
</evidence>
<dbReference type="Pfam" id="PF12625">
    <property type="entry name" value="Arabinose_bd"/>
    <property type="match status" value="1"/>
</dbReference>
<reference evidence="6 7" key="1">
    <citation type="submission" date="2021-09" db="EMBL/GenBank/DDBJ databases">
        <title>Whole genome sequence of Nocardioides sp. GBK3QG-3.</title>
        <authorList>
            <person name="Tuo L."/>
        </authorList>
    </citation>
    <scope>NUCLEOTIDE SEQUENCE [LARGE SCALE GENOMIC DNA]</scope>
    <source>
        <strain evidence="6 7">GBK3QG-3</strain>
    </source>
</reference>
<dbReference type="Gene3D" id="1.10.10.60">
    <property type="entry name" value="Homeodomain-like"/>
    <property type="match status" value="1"/>
</dbReference>
<organism evidence="6 7">
    <name type="scientific">Nocardioides mangrovi</name>
    <dbReference type="NCBI Taxonomy" id="2874580"/>
    <lineage>
        <taxon>Bacteria</taxon>
        <taxon>Bacillati</taxon>
        <taxon>Actinomycetota</taxon>
        <taxon>Actinomycetes</taxon>
        <taxon>Propionibacteriales</taxon>
        <taxon>Nocardioidaceae</taxon>
        <taxon>Nocardioides</taxon>
    </lineage>
</organism>
<protein>
    <submittedName>
        <fullName evidence="6">AraC family transcriptional regulator</fullName>
    </submittedName>
</protein>
<dbReference type="SUPFAM" id="SSF46689">
    <property type="entry name" value="Homeodomain-like"/>
    <property type="match status" value="1"/>
</dbReference>
<dbReference type="InterPro" id="IPR009057">
    <property type="entry name" value="Homeodomain-like_sf"/>
</dbReference>
<sequence length="328" mass="34985">MVDFAPAAVGDWDYQRTGAGVTLLLAHGIERGMTPRAVLAGSGLTGSDPVVTARQELRVVRNLQASLGEVGAEVGRCYRAATFGAFGYALLASATVLDAMNVALRFLDLSHTFVIPVAGLDGDRVRIVLDGTPLPADVRRFLVERDAAAIRSVLAELVEGGVPTRLVGSGAMREIGFDATLLDRPLRRSSPDGRALAEELCAGVVARRRDRSGLPAEVRVVVTQHLGRGAPMPEVAAALGLSERTLRRRLGDAGTSYRQLVDEVREALAGELLGSGRLLVADVAVRLGYAEATSFIAAHRRWTGATPRSRRRDATRQTPAEGRPFTPH</sequence>
<keyword evidence="2" id="KW-0238">DNA-binding</keyword>
<evidence type="ECO:0000256" key="2">
    <source>
        <dbReference type="ARBA" id="ARBA00023125"/>
    </source>
</evidence>
<proteinExistence type="predicted"/>
<evidence type="ECO:0000256" key="4">
    <source>
        <dbReference type="SAM" id="MobiDB-lite"/>
    </source>
</evidence>
<evidence type="ECO:0000259" key="5">
    <source>
        <dbReference type="PROSITE" id="PS01124"/>
    </source>
</evidence>
<dbReference type="SMART" id="SM00342">
    <property type="entry name" value="HTH_ARAC"/>
    <property type="match status" value="1"/>
</dbReference>
<dbReference type="Proteomes" id="UP000780875">
    <property type="component" value="Unassembled WGS sequence"/>
</dbReference>
<accession>A0ABS7U6T7</accession>
<dbReference type="Pfam" id="PF12833">
    <property type="entry name" value="HTH_18"/>
    <property type="match status" value="1"/>
</dbReference>
<name>A0ABS7U6T7_9ACTN</name>
<feature type="region of interest" description="Disordered" evidence="4">
    <location>
        <begin position="303"/>
        <end position="328"/>
    </location>
</feature>
<dbReference type="PANTHER" id="PTHR47894:SF1">
    <property type="entry name" value="HTH-TYPE TRANSCRIPTIONAL REGULATOR VQSM"/>
    <property type="match status" value="1"/>
</dbReference>
<evidence type="ECO:0000313" key="6">
    <source>
        <dbReference type="EMBL" id="MBZ5736689.1"/>
    </source>
</evidence>
<keyword evidence="3" id="KW-0804">Transcription</keyword>
<feature type="domain" description="HTH araC/xylS-type" evidence="5">
    <location>
        <begin position="216"/>
        <end position="313"/>
    </location>
</feature>